<accession>A0A4R9AB06</accession>
<protein>
    <submittedName>
        <fullName evidence="1">DUF2004 domain-containing protein</fullName>
    </submittedName>
</protein>
<proteinExistence type="predicted"/>
<evidence type="ECO:0000313" key="2">
    <source>
        <dbReference type="Proteomes" id="UP000297447"/>
    </source>
</evidence>
<organism evidence="1 2">
    <name type="scientific">Cryobacterium frigoriphilum</name>
    <dbReference type="NCBI Taxonomy" id="1259150"/>
    <lineage>
        <taxon>Bacteria</taxon>
        <taxon>Bacillati</taxon>
        <taxon>Actinomycetota</taxon>
        <taxon>Actinomycetes</taxon>
        <taxon>Micrococcales</taxon>
        <taxon>Microbacteriaceae</taxon>
        <taxon>Cryobacterium</taxon>
    </lineage>
</organism>
<dbReference type="OrthoDB" id="5120701at2"/>
<dbReference type="AlphaFoldDB" id="A0A4R9AB06"/>
<dbReference type="Proteomes" id="UP000297447">
    <property type="component" value="Unassembled WGS sequence"/>
</dbReference>
<evidence type="ECO:0000313" key="1">
    <source>
        <dbReference type="EMBL" id="TFD55250.1"/>
    </source>
</evidence>
<comment type="caution">
    <text evidence="1">The sequence shown here is derived from an EMBL/GenBank/DDBJ whole genome shotgun (WGS) entry which is preliminary data.</text>
</comment>
<gene>
    <name evidence="1" type="ORF">E3T55_02245</name>
</gene>
<reference evidence="1 2" key="1">
    <citation type="submission" date="2019-03" db="EMBL/GenBank/DDBJ databases">
        <title>Genomics of glacier-inhabiting Cryobacterium strains.</title>
        <authorList>
            <person name="Liu Q."/>
            <person name="Xin Y.-H."/>
        </authorList>
    </citation>
    <scope>NUCLEOTIDE SEQUENCE [LARGE SCALE GENOMIC DNA]</scope>
    <source>
        <strain evidence="1 2">Hh14</strain>
    </source>
</reference>
<keyword evidence="2" id="KW-1185">Reference proteome</keyword>
<sequence>MMRTHMTIEHDFFGILGSDDDGEVYWSDTAELGDESVEVDLSSPDEDSVSVEALDIAAAMIHAIEEVDSQARESLVADLSAEGSITAKYIDQQVEELGPEALGNALIWDSGDQQIDFLRSLRLQRVGFHPHHNGNEEHFALLDYSISPGDTDALLVVTIDIHGDTIIIATDS</sequence>
<dbReference type="EMBL" id="SOHE01000013">
    <property type="protein sequence ID" value="TFD55250.1"/>
    <property type="molecule type" value="Genomic_DNA"/>
</dbReference>
<name>A0A4R9AB06_9MICO</name>